<feature type="region of interest" description="Disordered" evidence="1">
    <location>
        <begin position="1"/>
        <end position="79"/>
    </location>
</feature>
<dbReference type="InterPro" id="IPR015671">
    <property type="entry name" value="GSCR1_dom"/>
</dbReference>
<sequence length="599" mass="64680">MPPNTAAGNEQKDKSQAMESRPNSRASSLAAAQTMAAESNSRNPVSITPPQRHQSPISGKGAAGKPLPPPRASTPQTGTTQLLRKITVAGVIVEVVRQNSTIIYRLPGNMPVSSLTPDQRTKVMNEIQRIRNNGAQQQQKQQKRGAGIAKDSPYSGGKPPAHPHPTTSAGSPGAVQHSRPHPSLPTIAPRKPSYSGSGNVLSGTHSAPVSAAFSTPETPPNGPNLSRQRKQSLQSRTPTPSANSRRAQTNPSSASGTSHKTALERMYQSAYLKLLDGPADVLRTLNPPVELNALLKSANNITVKDSPSPAVLLQILKALTKSQASQLAAMHGRDVLQGSLGNTDTDNIFSAQNSRSQSREASPAGSCASGAEADSTLSLPVSGNVTPTKRRKYNKTGKYSTKKRVPWSMGTSNGSGDDACNTRTLYQPPSRTPPPSLPPGVFAHPDAARTSSMSVFEKQKPPQLVKHEAEVARRFKEALAMDHQMAQSSDWHTPFNGTQDVIQRLLPFHVFQYHDNAIESAIKYEERQIQSSTDDLGQRLSALAQRYGSLLTKEGSDSYYDVDNIQIDKLRLNVARREIELLRDAQLQRDIAFMDTSYS</sequence>
<proteinExistence type="predicted"/>
<organism evidence="3 4">
    <name type="scientific">Coemansia reversa (strain ATCC 12441 / NRRL 1564)</name>
    <dbReference type="NCBI Taxonomy" id="763665"/>
    <lineage>
        <taxon>Eukaryota</taxon>
        <taxon>Fungi</taxon>
        <taxon>Fungi incertae sedis</taxon>
        <taxon>Zoopagomycota</taxon>
        <taxon>Kickxellomycotina</taxon>
        <taxon>Kickxellomycetes</taxon>
        <taxon>Kickxellales</taxon>
        <taxon>Kickxellaceae</taxon>
        <taxon>Coemansia</taxon>
    </lineage>
</organism>
<reference evidence="3 4" key="1">
    <citation type="journal article" date="2015" name="Genome Biol. Evol.">
        <title>Phylogenomic analyses indicate that early fungi evolved digesting cell walls of algal ancestors of land plants.</title>
        <authorList>
            <person name="Chang Y."/>
            <person name="Wang S."/>
            <person name="Sekimoto S."/>
            <person name="Aerts A.L."/>
            <person name="Choi C."/>
            <person name="Clum A."/>
            <person name="LaButti K.M."/>
            <person name="Lindquist E.A."/>
            <person name="Yee Ngan C."/>
            <person name="Ohm R.A."/>
            <person name="Salamov A.A."/>
            <person name="Grigoriev I.V."/>
            <person name="Spatafora J.W."/>
            <person name="Berbee M.L."/>
        </authorList>
    </citation>
    <scope>NUCLEOTIDE SEQUENCE [LARGE SCALE GENOMIC DNA]</scope>
    <source>
        <strain evidence="3 4">NRRL 1564</strain>
    </source>
</reference>
<feature type="compositionally biased region" description="Low complexity" evidence="1">
    <location>
        <begin position="26"/>
        <end position="39"/>
    </location>
</feature>
<dbReference type="AlphaFoldDB" id="A0A2G5B8V9"/>
<dbReference type="EMBL" id="KZ303507">
    <property type="protein sequence ID" value="PIA15463.1"/>
    <property type="molecule type" value="Genomic_DNA"/>
</dbReference>
<feature type="compositionally biased region" description="Polar residues" evidence="1">
    <location>
        <begin position="223"/>
        <end position="260"/>
    </location>
</feature>
<dbReference type="STRING" id="763665.A0A2G5B8V9"/>
<name>A0A2G5B8V9_COERN</name>
<dbReference type="Pfam" id="PF15249">
    <property type="entry name" value="GLTSCR1"/>
    <property type="match status" value="1"/>
</dbReference>
<dbReference type="Proteomes" id="UP000242474">
    <property type="component" value="Unassembled WGS sequence"/>
</dbReference>
<feature type="compositionally biased region" description="Polar residues" evidence="1">
    <location>
        <begin position="194"/>
        <end position="216"/>
    </location>
</feature>
<feature type="compositionally biased region" description="Polar residues" evidence="1">
    <location>
        <begin position="409"/>
        <end position="420"/>
    </location>
</feature>
<keyword evidence="4" id="KW-1185">Reference proteome</keyword>
<evidence type="ECO:0000259" key="2">
    <source>
        <dbReference type="Pfam" id="PF15249"/>
    </source>
</evidence>
<feature type="compositionally biased region" description="Basic residues" evidence="1">
    <location>
        <begin position="388"/>
        <end position="405"/>
    </location>
</feature>
<feature type="compositionally biased region" description="Polar residues" evidence="1">
    <location>
        <begin position="40"/>
        <end position="57"/>
    </location>
</feature>
<feature type="compositionally biased region" description="Polar residues" evidence="1">
    <location>
        <begin position="375"/>
        <end position="387"/>
    </location>
</feature>
<evidence type="ECO:0000313" key="3">
    <source>
        <dbReference type="EMBL" id="PIA15463.1"/>
    </source>
</evidence>
<feature type="compositionally biased region" description="Low complexity" evidence="1">
    <location>
        <begin position="132"/>
        <end position="150"/>
    </location>
</feature>
<feature type="region of interest" description="Disordered" evidence="1">
    <location>
        <begin position="132"/>
        <end position="261"/>
    </location>
</feature>
<evidence type="ECO:0000313" key="4">
    <source>
        <dbReference type="Proteomes" id="UP000242474"/>
    </source>
</evidence>
<feature type="domain" description="GLTSCR protein conserved" evidence="2">
    <location>
        <begin position="482"/>
        <end position="583"/>
    </location>
</feature>
<protein>
    <recommendedName>
        <fullName evidence="2">GLTSCR protein conserved domain-containing protein</fullName>
    </recommendedName>
</protein>
<accession>A0A2G5B8V9</accession>
<gene>
    <name evidence="3" type="ORF">COEREDRAFT_82007</name>
</gene>
<evidence type="ECO:0000256" key="1">
    <source>
        <dbReference type="SAM" id="MobiDB-lite"/>
    </source>
</evidence>
<feature type="compositionally biased region" description="Polar residues" evidence="1">
    <location>
        <begin position="346"/>
        <end position="360"/>
    </location>
</feature>
<feature type="region of interest" description="Disordered" evidence="1">
    <location>
        <begin position="346"/>
        <end position="420"/>
    </location>
</feature>
<dbReference type="OrthoDB" id="2556847at2759"/>